<dbReference type="AlphaFoldDB" id="A0A8J3FYC9"/>
<dbReference type="GO" id="GO:0140359">
    <property type="term" value="F:ABC-type transporter activity"/>
    <property type="evidence" value="ECO:0007669"/>
    <property type="project" value="InterPro"/>
</dbReference>
<dbReference type="InterPro" id="IPR023908">
    <property type="entry name" value="xxxLxxG_rpt"/>
</dbReference>
<keyword evidence="4 6" id="KW-0472">Membrane</keyword>
<feature type="transmembrane region" description="Helical" evidence="6">
    <location>
        <begin position="499"/>
        <end position="518"/>
    </location>
</feature>
<dbReference type="InterPro" id="IPR051328">
    <property type="entry name" value="T7SS_ABC-Transporter"/>
</dbReference>
<dbReference type="Pfam" id="PF12698">
    <property type="entry name" value="ABC2_membrane_3"/>
    <property type="match status" value="1"/>
</dbReference>
<dbReference type="NCBIfam" id="TIGR03061">
    <property type="entry name" value="pip_yhgE_Nterm"/>
    <property type="match status" value="1"/>
</dbReference>
<dbReference type="NCBIfam" id="TIGR03062">
    <property type="entry name" value="pip_yhgE_Cterm"/>
    <property type="match status" value="1"/>
</dbReference>
<feature type="domain" description="ABC-2 type transporter transmembrane" evidence="7">
    <location>
        <begin position="450"/>
        <end position="632"/>
    </location>
</feature>
<protein>
    <submittedName>
        <fullName evidence="8">ABC transporter</fullName>
    </submittedName>
</protein>
<sequence>MLVPLMYGSLYLYANWDPYKKLDEVPAALVVEDQGVAKDGKEMHAGEDVANELLDAKKFDWHRTDRTDAEDGVRHGRYTFSLTFPADFSDALMSSSDFKPRQGTIILTTNDSNNYLAGTIANKVVDEIHRAVSSKVGRQAADRFLLGFATIAEKMRQATDGATKLANGSATLDSNARELLNGQRKLLDGTTKLTNDVPKLADGAKKVSNGLGELGNQTKDMPGQTRQLADGADRLTEKSQELSKGAQRVAEGNAQFADKVNDANAKLRKYHDLITNNELNQLLHRTCRENPGAPGCDLLDRIDTKYQEAQVAVGKVNELADGAKKVADGTAQLSGGAGQLADGTKKLATKAPELVNGIEQLQGGAQQVADGSGRLAAKAPELRDGVQRAVDGTQRMVNEGTGKLKDGSRELADQLGAGRDQVPNPDDPTRKATAETIGDPVAINKLSQAGAGTYGAGLAPFFLGLSLWIGGFVLFLLLKPLSARALAAGQPALRVALGGWLPAALLGAVQVAVLYLVVTTTLDLDPAHPLATFGFLVLASLAFTAVLHGLNAYLGSVGKFAALVLLVLQLTSAGGTFPWQTTPAPLHPIHWALPLSYVVDGLRHLIYGGSLTDMGKDVAVIGAYLVAGLALSTFAARRQKVWTPKQLKPELVL</sequence>
<dbReference type="EMBL" id="BMMK01000026">
    <property type="protein sequence ID" value="GGM70968.1"/>
    <property type="molecule type" value="Genomic_DNA"/>
</dbReference>
<dbReference type="NCBIfam" id="TIGR03057">
    <property type="entry name" value="xxxLxxG_by_4"/>
    <property type="match status" value="3"/>
</dbReference>
<evidence type="ECO:0000256" key="5">
    <source>
        <dbReference type="SAM" id="MobiDB-lite"/>
    </source>
</evidence>
<dbReference type="PANTHER" id="PTHR43077">
    <property type="entry name" value="TRANSPORT PERMEASE YVFS-RELATED"/>
    <property type="match status" value="1"/>
</dbReference>
<dbReference type="Proteomes" id="UP000637578">
    <property type="component" value="Unassembled WGS sequence"/>
</dbReference>
<gene>
    <name evidence="8" type="primary">yhgE</name>
    <name evidence="8" type="ORF">GCM10012275_46780</name>
</gene>
<feature type="transmembrane region" description="Helical" evidence="6">
    <location>
        <begin position="454"/>
        <end position="478"/>
    </location>
</feature>
<feature type="compositionally biased region" description="Basic and acidic residues" evidence="5">
    <location>
        <begin position="231"/>
        <end position="240"/>
    </location>
</feature>
<feature type="transmembrane region" description="Helical" evidence="6">
    <location>
        <begin position="530"/>
        <end position="553"/>
    </location>
</feature>
<dbReference type="PANTHER" id="PTHR43077:SF5">
    <property type="entry name" value="PHAGE INFECTION PROTEIN"/>
    <property type="match status" value="1"/>
</dbReference>
<reference evidence="8" key="1">
    <citation type="journal article" date="2014" name="Int. J. Syst. Evol. Microbiol.">
        <title>Complete genome sequence of Corynebacterium casei LMG S-19264T (=DSM 44701T), isolated from a smear-ripened cheese.</title>
        <authorList>
            <consortium name="US DOE Joint Genome Institute (JGI-PGF)"/>
            <person name="Walter F."/>
            <person name="Albersmeier A."/>
            <person name="Kalinowski J."/>
            <person name="Ruckert C."/>
        </authorList>
    </citation>
    <scope>NUCLEOTIDE SEQUENCE</scope>
    <source>
        <strain evidence="8">CGMCC 4.5737</strain>
    </source>
</reference>
<evidence type="ECO:0000259" key="7">
    <source>
        <dbReference type="Pfam" id="PF12698"/>
    </source>
</evidence>
<comment type="subcellular location">
    <subcellularLocation>
        <location evidence="1">Membrane</location>
        <topology evidence="1">Multi-pass membrane protein</topology>
    </subcellularLocation>
</comment>
<dbReference type="InterPro" id="IPR017500">
    <property type="entry name" value="Phage_infect_YhgE_N"/>
</dbReference>
<evidence type="ECO:0000256" key="3">
    <source>
        <dbReference type="ARBA" id="ARBA00022989"/>
    </source>
</evidence>
<keyword evidence="2 6" id="KW-0812">Transmembrane</keyword>
<proteinExistence type="predicted"/>
<name>A0A8J3FYC9_9PSEU</name>
<evidence type="ECO:0000256" key="2">
    <source>
        <dbReference type="ARBA" id="ARBA00022692"/>
    </source>
</evidence>
<evidence type="ECO:0000256" key="6">
    <source>
        <dbReference type="SAM" id="Phobius"/>
    </source>
</evidence>
<organism evidence="8 9">
    <name type="scientific">Longimycelium tulufanense</name>
    <dbReference type="NCBI Taxonomy" id="907463"/>
    <lineage>
        <taxon>Bacteria</taxon>
        <taxon>Bacillati</taxon>
        <taxon>Actinomycetota</taxon>
        <taxon>Actinomycetes</taxon>
        <taxon>Pseudonocardiales</taxon>
        <taxon>Pseudonocardiaceae</taxon>
        <taxon>Longimycelium</taxon>
    </lineage>
</organism>
<keyword evidence="3 6" id="KW-1133">Transmembrane helix</keyword>
<reference evidence="8" key="2">
    <citation type="submission" date="2020-09" db="EMBL/GenBank/DDBJ databases">
        <authorList>
            <person name="Sun Q."/>
            <person name="Zhou Y."/>
        </authorList>
    </citation>
    <scope>NUCLEOTIDE SEQUENCE</scope>
    <source>
        <strain evidence="8">CGMCC 4.5737</strain>
    </source>
</reference>
<accession>A0A8J3FYC9</accession>
<comment type="caution">
    <text evidence="8">The sequence shown here is derived from an EMBL/GenBank/DDBJ whole genome shotgun (WGS) entry which is preliminary data.</text>
</comment>
<evidence type="ECO:0000313" key="8">
    <source>
        <dbReference type="EMBL" id="GGM70968.1"/>
    </source>
</evidence>
<dbReference type="InterPro" id="IPR013525">
    <property type="entry name" value="ABC2_TM"/>
</dbReference>
<evidence type="ECO:0000313" key="9">
    <source>
        <dbReference type="Proteomes" id="UP000637578"/>
    </source>
</evidence>
<dbReference type="InterPro" id="IPR017501">
    <property type="entry name" value="Phage_infect_YhgE_C"/>
</dbReference>
<feature type="region of interest" description="Disordered" evidence="5">
    <location>
        <begin position="208"/>
        <end position="240"/>
    </location>
</feature>
<feature type="transmembrane region" description="Helical" evidence="6">
    <location>
        <begin position="618"/>
        <end position="636"/>
    </location>
</feature>
<dbReference type="Gene3D" id="1.10.287.950">
    <property type="entry name" value="Methyl-accepting chemotaxis protein"/>
    <property type="match status" value="2"/>
</dbReference>
<evidence type="ECO:0000256" key="4">
    <source>
        <dbReference type="ARBA" id="ARBA00023136"/>
    </source>
</evidence>
<keyword evidence="9" id="KW-1185">Reference proteome</keyword>
<feature type="transmembrane region" description="Helical" evidence="6">
    <location>
        <begin position="560"/>
        <end position="579"/>
    </location>
</feature>
<evidence type="ECO:0000256" key="1">
    <source>
        <dbReference type="ARBA" id="ARBA00004141"/>
    </source>
</evidence>
<dbReference type="GO" id="GO:0016020">
    <property type="term" value="C:membrane"/>
    <property type="evidence" value="ECO:0007669"/>
    <property type="project" value="UniProtKB-SubCell"/>
</dbReference>
<feature type="compositionally biased region" description="Polar residues" evidence="5">
    <location>
        <begin position="215"/>
        <end position="227"/>
    </location>
</feature>